<protein>
    <submittedName>
        <fullName evidence="10">ABC transporter ATP-binding protein</fullName>
    </submittedName>
</protein>
<evidence type="ECO:0000313" key="12">
    <source>
        <dbReference type="Proteomes" id="UP000473681"/>
    </source>
</evidence>
<comment type="similarity">
    <text evidence="2">Belongs to the ABC transporter superfamily.</text>
</comment>
<evidence type="ECO:0000259" key="9">
    <source>
        <dbReference type="PROSITE" id="PS50893"/>
    </source>
</evidence>
<sequence>MQDNIIEAKKIYFEYPDGQCAINDVSFTVNRGESVGIVGTNGAGKSTLMLLLLGVLFPSIGEINISNIKVTKKTLSEIRERMGMVFQNPDDQLFMSKVYDDVAFGPRNYKYSEEEISKRVLNALETVGITHLKDRSPYRLSGGEKRAATIASVLSMNLDILMMDEPTAALDPKSRRRLINLLKSFEYTKMIATHDLDMIFELCERTIILRQGKIIADGITSEILINQELMESCDLELPLSIQNCLQCKSHLKNSSNTIE</sequence>
<proteinExistence type="inferred from homology"/>
<comment type="caution">
    <text evidence="10">The sequence shown here is derived from an EMBL/GenBank/DDBJ whole genome shotgun (WGS) entry which is preliminary data.</text>
</comment>
<dbReference type="RefSeq" id="WP_053341656.1">
    <property type="nucleotide sequence ID" value="NZ_LFPA01000037.1"/>
</dbReference>
<evidence type="ECO:0000256" key="2">
    <source>
        <dbReference type="ARBA" id="ARBA00005417"/>
    </source>
</evidence>
<evidence type="ECO:0000256" key="8">
    <source>
        <dbReference type="ARBA" id="ARBA00023136"/>
    </source>
</evidence>
<dbReference type="InterPro" id="IPR015856">
    <property type="entry name" value="ABC_transpr_CbiO/EcfA_su"/>
</dbReference>
<organism evidence="10 13">
    <name type="scientific">Clostridium botulinum</name>
    <dbReference type="NCBI Taxonomy" id="1491"/>
    <lineage>
        <taxon>Bacteria</taxon>
        <taxon>Bacillati</taxon>
        <taxon>Bacillota</taxon>
        <taxon>Clostridia</taxon>
        <taxon>Eubacteriales</taxon>
        <taxon>Clostridiaceae</taxon>
        <taxon>Clostridium</taxon>
    </lineage>
</organism>
<dbReference type="EMBL" id="SWVK01000008">
    <property type="protein sequence ID" value="NFN34952.1"/>
    <property type="molecule type" value="Genomic_DNA"/>
</dbReference>
<evidence type="ECO:0000256" key="1">
    <source>
        <dbReference type="ARBA" id="ARBA00004202"/>
    </source>
</evidence>
<evidence type="ECO:0000313" key="11">
    <source>
        <dbReference type="EMBL" id="NFN34952.1"/>
    </source>
</evidence>
<dbReference type="Proteomes" id="UP000476820">
    <property type="component" value="Unassembled WGS sequence"/>
</dbReference>
<dbReference type="GO" id="GO:0016887">
    <property type="term" value="F:ATP hydrolysis activity"/>
    <property type="evidence" value="ECO:0007669"/>
    <property type="project" value="InterPro"/>
</dbReference>
<keyword evidence="6 10" id="KW-0067">ATP-binding</keyword>
<evidence type="ECO:0000256" key="6">
    <source>
        <dbReference type="ARBA" id="ARBA00022840"/>
    </source>
</evidence>
<dbReference type="PROSITE" id="PS00211">
    <property type="entry name" value="ABC_TRANSPORTER_1"/>
    <property type="match status" value="1"/>
</dbReference>
<dbReference type="InterPro" id="IPR050095">
    <property type="entry name" value="ECF_ABC_transporter_ATP-bd"/>
</dbReference>
<evidence type="ECO:0000256" key="5">
    <source>
        <dbReference type="ARBA" id="ARBA00022741"/>
    </source>
</evidence>
<dbReference type="CDD" id="cd03225">
    <property type="entry name" value="ABC_cobalt_CbiO_domain1"/>
    <property type="match status" value="1"/>
</dbReference>
<keyword evidence="5" id="KW-0547">Nucleotide-binding</keyword>
<evidence type="ECO:0000313" key="13">
    <source>
        <dbReference type="Proteomes" id="UP000476820"/>
    </source>
</evidence>
<dbReference type="EMBL" id="SWOV01000003">
    <property type="protein sequence ID" value="NFF86682.1"/>
    <property type="molecule type" value="Genomic_DNA"/>
</dbReference>
<dbReference type="PANTHER" id="PTHR43553">
    <property type="entry name" value="HEAVY METAL TRANSPORTER"/>
    <property type="match status" value="1"/>
</dbReference>
<dbReference type="GO" id="GO:0005524">
    <property type="term" value="F:ATP binding"/>
    <property type="evidence" value="ECO:0007669"/>
    <property type="project" value="UniProtKB-KW"/>
</dbReference>
<keyword evidence="8" id="KW-0472">Membrane</keyword>
<dbReference type="Gene3D" id="3.40.50.300">
    <property type="entry name" value="P-loop containing nucleotide triphosphate hydrolases"/>
    <property type="match status" value="1"/>
</dbReference>
<dbReference type="InterPro" id="IPR003593">
    <property type="entry name" value="AAA+_ATPase"/>
</dbReference>
<dbReference type="PANTHER" id="PTHR43553:SF24">
    <property type="entry name" value="ENERGY-COUPLING FACTOR TRANSPORTER ATP-BINDING PROTEIN ECFA1"/>
    <property type="match status" value="1"/>
</dbReference>
<feature type="domain" description="ABC transporter" evidence="9">
    <location>
        <begin position="6"/>
        <end position="236"/>
    </location>
</feature>
<dbReference type="Proteomes" id="UP000473681">
    <property type="component" value="Unassembled WGS sequence"/>
</dbReference>
<dbReference type="SMART" id="SM00382">
    <property type="entry name" value="AAA"/>
    <property type="match status" value="1"/>
</dbReference>
<keyword evidence="4" id="KW-1003">Cell membrane</keyword>
<accession>A0A0M1LTX5</accession>
<dbReference type="GO" id="GO:0043190">
    <property type="term" value="C:ATP-binding cassette (ABC) transporter complex"/>
    <property type="evidence" value="ECO:0007669"/>
    <property type="project" value="TreeGrafter"/>
</dbReference>
<reference evidence="12 13" key="1">
    <citation type="submission" date="2019-04" db="EMBL/GenBank/DDBJ databases">
        <title>Genome sequencing of Clostridium botulinum Groups I-IV and Clostridium butyricum.</title>
        <authorList>
            <person name="Brunt J."/>
            <person name="Van Vliet A.H.M."/>
            <person name="Stringer S.C."/>
            <person name="Carter A.T."/>
            <person name="Peck M.W."/>
        </authorList>
    </citation>
    <scope>NUCLEOTIDE SEQUENCE [LARGE SCALE GENOMIC DNA]</scope>
    <source>
        <strain evidence="10 13">1605</strain>
        <strain evidence="11 12">CB-K-33E</strain>
    </source>
</reference>
<keyword evidence="3" id="KW-0813">Transport</keyword>
<comment type="subcellular location">
    <subcellularLocation>
        <location evidence="1">Cell membrane</location>
        <topology evidence="1">Peripheral membrane protein</topology>
    </subcellularLocation>
</comment>
<dbReference type="FunFam" id="3.40.50.300:FF:000224">
    <property type="entry name" value="Energy-coupling factor transporter ATP-binding protein EcfA"/>
    <property type="match status" value="1"/>
</dbReference>
<dbReference type="PROSITE" id="PS50893">
    <property type="entry name" value="ABC_TRANSPORTER_2"/>
    <property type="match status" value="1"/>
</dbReference>
<dbReference type="OrthoDB" id="9784332at2"/>
<name>A0A0M1LTX5_CLOBO</name>
<dbReference type="GO" id="GO:0042626">
    <property type="term" value="F:ATPase-coupled transmembrane transporter activity"/>
    <property type="evidence" value="ECO:0007669"/>
    <property type="project" value="TreeGrafter"/>
</dbReference>
<dbReference type="InterPro" id="IPR027417">
    <property type="entry name" value="P-loop_NTPase"/>
</dbReference>
<dbReference type="Pfam" id="PF00005">
    <property type="entry name" value="ABC_tran"/>
    <property type="match status" value="1"/>
</dbReference>
<dbReference type="InterPro" id="IPR003439">
    <property type="entry name" value="ABC_transporter-like_ATP-bd"/>
</dbReference>
<evidence type="ECO:0000256" key="7">
    <source>
        <dbReference type="ARBA" id="ARBA00022967"/>
    </source>
</evidence>
<evidence type="ECO:0000313" key="10">
    <source>
        <dbReference type="EMBL" id="NFF86682.1"/>
    </source>
</evidence>
<evidence type="ECO:0000256" key="4">
    <source>
        <dbReference type="ARBA" id="ARBA00022475"/>
    </source>
</evidence>
<keyword evidence="7" id="KW-1278">Translocase</keyword>
<dbReference type="AlphaFoldDB" id="A0A0M1LTX5"/>
<dbReference type="SUPFAM" id="SSF52540">
    <property type="entry name" value="P-loop containing nucleoside triphosphate hydrolases"/>
    <property type="match status" value="1"/>
</dbReference>
<dbReference type="InterPro" id="IPR017871">
    <property type="entry name" value="ABC_transporter-like_CS"/>
</dbReference>
<gene>
    <name evidence="10" type="ORF">FC774_01990</name>
    <name evidence="11" type="ORF">FDB51_07345</name>
</gene>
<evidence type="ECO:0000256" key="3">
    <source>
        <dbReference type="ARBA" id="ARBA00022448"/>
    </source>
</evidence>